<dbReference type="AlphaFoldDB" id="A0A836BQS9"/>
<dbReference type="GO" id="GO:0030983">
    <property type="term" value="F:mismatched DNA binding"/>
    <property type="evidence" value="ECO:0007669"/>
    <property type="project" value="InterPro"/>
</dbReference>
<dbReference type="SUPFAM" id="SSF55271">
    <property type="entry name" value="DNA repair protein MutS, domain I"/>
    <property type="match status" value="1"/>
</dbReference>
<dbReference type="EMBL" id="JAEHOE010000131">
    <property type="protein sequence ID" value="KAG2485352.1"/>
    <property type="molecule type" value="Genomic_DNA"/>
</dbReference>
<evidence type="ECO:0000313" key="10">
    <source>
        <dbReference type="Proteomes" id="UP000612055"/>
    </source>
</evidence>
<dbReference type="InterPro" id="IPR036187">
    <property type="entry name" value="DNA_mismatch_repair_MutS_sf"/>
</dbReference>
<dbReference type="GO" id="GO:0006298">
    <property type="term" value="P:mismatch repair"/>
    <property type="evidence" value="ECO:0007669"/>
    <property type="project" value="InterPro"/>
</dbReference>
<keyword evidence="5" id="KW-0238">DNA-binding</keyword>
<dbReference type="Pfam" id="PF01624">
    <property type="entry name" value="MutS_I"/>
    <property type="match status" value="1"/>
</dbReference>
<dbReference type="InterPro" id="IPR007696">
    <property type="entry name" value="DNA_mismatch_repair_MutS_core"/>
</dbReference>
<dbReference type="Pfam" id="PF00488">
    <property type="entry name" value="MutS_V"/>
    <property type="match status" value="1"/>
</dbReference>
<evidence type="ECO:0000256" key="1">
    <source>
        <dbReference type="ARBA" id="ARBA00006271"/>
    </source>
</evidence>
<evidence type="ECO:0000256" key="4">
    <source>
        <dbReference type="ARBA" id="ARBA00022840"/>
    </source>
</evidence>
<evidence type="ECO:0000256" key="3">
    <source>
        <dbReference type="ARBA" id="ARBA00022763"/>
    </source>
</evidence>
<dbReference type="PANTHER" id="PTHR11361:SF34">
    <property type="entry name" value="DNA MISMATCH REPAIR PROTEIN MSH1, MITOCHONDRIAL"/>
    <property type="match status" value="1"/>
</dbReference>
<dbReference type="InterPro" id="IPR000432">
    <property type="entry name" value="DNA_mismatch_repair_MutS_C"/>
</dbReference>
<dbReference type="InterPro" id="IPR016151">
    <property type="entry name" value="DNA_mismatch_repair_MutS_N"/>
</dbReference>
<evidence type="ECO:0000313" key="9">
    <source>
        <dbReference type="EMBL" id="KAG2485352.1"/>
    </source>
</evidence>
<keyword evidence="6" id="KW-0234">DNA repair</keyword>
<dbReference type="InterPro" id="IPR003615">
    <property type="entry name" value="HNH_nuc"/>
</dbReference>
<keyword evidence="10" id="KW-1185">Reference proteome</keyword>
<evidence type="ECO:0000259" key="8">
    <source>
        <dbReference type="SMART" id="SM00534"/>
    </source>
</evidence>
<evidence type="ECO:0000259" key="7">
    <source>
        <dbReference type="SMART" id="SM00533"/>
    </source>
</evidence>
<feature type="domain" description="DNA mismatch repair protein MutS core" evidence="7">
    <location>
        <begin position="458"/>
        <end position="774"/>
    </location>
</feature>
<accession>A0A836BQS9</accession>
<keyword evidence="4" id="KW-0067">ATP-binding</keyword>
<gene>
    <name evidence="9" type="ORF">HYH03_015933</name>
</gene>
<sequence>MSIRVLRHRYRPAGSAPGPGLRVQVTQDVYVRLVDMLDEYRFEGAGDEAAEVPGLFGAIVVNLLVAEHPRFCVDPIVDPHDLHTTLVVSFYDYLYGASYTLEHLDGRTLRMEYPAQSAQRVVIVPEHGLLRGVGGGGRGALYEYDELTQAYRREYGPNVVVLFEVGSFYEIYGCDDGARGCRVRDVCAKLNIHATKKNKSLPEVSALNPELAGFPVPALCKYLPILVDDGATVVLVNQVDDGHGKIKRVVTRVVSKGTWVDAPAGADGHAPAHESCLLCICLSCSGCGAALLDVRTGCSHVFEVWPSRKSSMHGALAELASRINGFHVVETLLIGEKPEALDTDMIAPLAASVIHDRLGTPHEFHRPAYQECVLKKVFPSETLGMCSPAEYVRMERHALALTSFVALLDFAYKHDESLVYGLPRPHVHFDDEDESGRPTRRLVTLSPHTLRNLDVLSPDAGCLLRLLDGCVTSSGARLLRARLLQPITDVDEITRRYDATEATAPHAQLVRRELQGTCDVERLQRRLILVTASGQHVLREVPALRETLNRVGGLLGLLGQDVAGRVLTELDECDLAADVDAVLRDLDAAFDDTGAILPGVFEDLDAARERVRGYSTAKEQWLESLRAALSRVPGVSADWLRAGASDEPCAHIVCTLKRFDVISQHLDNVIVLDRGRSHVKFTSSSVRDAARDSCAARDELDAVQGRRLRELQLKIFDTHSSRLRGIANGVALLDLHACIALDAASNAMVRPSLSRGLAAEVSCVQLRHPIVERAAWKSQSYVPNDVDLNKDVGGILLFGVNAAGKSTMCKAVALAVLMAQAGFFVACASMTLVPFGSIYTRMVTRDDIYRGKSTFMVELSELADILHRADARSLVVGDELCSGTESASAVSIVGAACMTLLDRGSHFMFATHLHELPHIKCIREATRVRVYHLSVSYDSATDKLIYDRKLRDGPGKVLYGLEVARAMHLGAEFLKCAHAIRREVLNIQEDLVMTRKSHFNAQVYMDVCGLCKQNAAEETHHILPQKDADVNGFIGHIHKNDRVNLVPLCRQCHDDVHAGRATLQLPTTTI</sequence>
<organism evidence="9 10">
    <name type="scientific">Edaphochlamys debaryana</name>
    <dbReference type="NCBI Taxonomy" id="47281"/>
    <lineage>
        <taxon>Eukaryota</taxon>
        <taxon>Viridiplantae</taxon>
        <taxon>Chlorophyta</taxon>
        <taxon>core chlorophytes</taxon>
        <taxon>Chlorophyceae</taxon>
        <taxon>CS clade</taxon>
        <taxon>Chlamydomonadales</taxon>
        <taxon>Chlamydomonadales incertae sedis</taxon>
        <taxon>Edaphochlamys</taxon>
    </lineage>
</organism>
<keyword evidence="3" id="KW-0227">DNA damage</keyword>
<dbReference type="Gene3D" id="1.10.1420.10">
    <property type="match status" value="2"/>
</dbReference>
<reference evidence="9" key="1">
    <citation type="journal article" date="2020" name="bioRxiv">
        <title>Comparative genomics of Chlamydomonas.</title>
        <authorList>
            <person name="Craig R.J."/>
            <person name="Hasan A.R."/>
            <person name="Ness R.W."/>
            <person name="Keightley P.D."/>
        </authorList>
    </citation>
    <scope>NUCLEOTIDE SEQUENCE</scope>
    <source>
        <strain evidence="9">CCAP 11/70</strain>
    </source>
</reference>
<dbReference type="SUPFAM" id="SSF49493">
    <property type="entry name" value="HSP40/DnaJ peptide-binding domain"/>
    <property type="match status" value="1"/>
</dbReference>
<dbReference type="SMART" id="SM00534">
    <property type="entry name" value="MUTSac"/>
    <property type="match status" value="1"/>
</dbReference>
<name>A0A836BQS9_9CHLO</name>
<dbReference type="GO" id="GO:0140664">
    <property type="term" value="F:ATP-dependent DNA damage sensor activity"/>
    <property type="evidence" value="ECO:0007669"/>
    <property type="project" value="InterPro"/>
</dbReference>
<dbReference type="SUPFAM" id="SSF48334">
    <property type="entry name" value="DNA repair protein MutS, domain III"/>
    <property type="match status" value="1"/>
</dbReference>
<protein>
    <submittedName>
        <fullName evidence="9">Uncharacterized protein</fullName>
    </submittedName>
</protein>
<dbReference type="CDD" id="cd00085">
    <property type="entry name" value="HNHc"/>
    <property type="match status" value="1"/>
</dbReference>
<dbReference type="Gene3D" id="2.60.260.20">
    <property type="entry name" value="Urease metallochaperone UreE, N-terminal domain"/>
    <property type="match status" value="1"/>
</dbReference>
<dbReference type="Pfam" id="PF05192">
    <property type="entry name" value="MutS_III"/>
    <property type="match status" value="1"/>
</dbReference>
<feature type="domain" description="DNA mismatch repair proteins mutS family" evidence="8">
    <location>
        <begin position="792"/>
        <end position="982"/>
    </location>
</feature>
<evidence type="ECO:0000256" key="6">
    <source>
        <dbReference type="ARBA" id="ARBA00023204"/>
    </source>
</evidence>
<dbReference type="GO" id="GO:0051082">
    <property type="term" value="F:unfolded protein binding"/>
    <property type="evidence" value="ECO:0007669"/>
    <property type="project" value="InterPro"/>
</dbReference>
<dbReference type="Proteomes" id="UP000612055">
    <property type="component" value="Unassembled WGS sequence"/>
</dbReference>
<dbReference type="GO" id="GO:0006457">
    <property type="term" value="P:protein folding"/>
    <property type="evidence" value="ECO:0007669"/>
    <property type="project" value="InterPro"/>
</dbReference>
<dbReference type="SUPFAM" id="SSF52540">
    <property type="entry name" value="P-loop containing nucleoside triphosphate hydrolases"/>
    <property type="match status" value="1"/>
</dbReference>
<comment type="caution">
    <text evidence="9">The sequence shown here is derived from an EMBL/GenBank/DDBJ whole genome shotgun (WGS) entry which is preliminary data.</text>
</comment>
<evidence type="ECO:0000256" key="5">
    <source>
        <dbReference type="ARBA" id="ARBA00023125"/>
    </source>
</evidence>
<dbReference type="Gene3D" id="3.40.1170.10">
    <property type="entry name" value="DNA repair protein MutS, domain I"/>
    <property type="match status" value="1"/>
</dbReference>
<evidence type="ECO:0000256" key="2">
    <source>
        <dbReference type="ARBA" id="ARBA00022741"/>
    </source>
</evidence>
<dbReference type="InterPro" id="IPR008971">
    <property type="entry name" value="HSP40/DnaJ_pept-bd"/>
</dbReference>
<dbReference type="GO" id="GO:0005524">
    <property type="term" value="F:ATP binding"/>
    <property type="evidence" value="ECO:0007669"/>
    <property type="project" value="UniProtKB-KW"/>
</dbReference>
<dbReference type="InterPro" id="IPR007695">
    <property type="entry name" value="DNA_mismatch_repair_MutS-lik_N"/>
</dbReference>
<proteinExistence type="inferred from homology"/>
<dbReference type="InterPro" id="IPR027417">
    <property type="entry name" value="P-loop_NTPase"/>
</dbReference>
<dbReference type="PANTHER" id="PTHR11361">
    <property type="entry name" value="DNA MISMATCH REPAIR PROTEIN MUTS FAMILY MEMBER"/>
    <property type="match status" value="1"/>
</dbReference>
<dbReference type="Gene3D" id="3.40.50.300">
    <property type="entry name" value="P-loop containing nucleotide triphosphate hydrolases"/>
    <property type="match status" value="1"/>
</dbReference>
<dbReference type="InterPro" id="IPR045076">
    <property type="entry name" value="MutS"/>
</dbReference>
<comment type="similarity">
    <text evidence="1">Belongs to the DNA mismatch repair MutS family.</text>
</comment>
<dbReference type="SMART" id="SM00533">
    <property type="entry name" value="MUTSd"/>
    <property type="match status" value="1"/>
</dbReference>
<dbReference type="OrthoDB" id="1924787at2759"/>
<keyword evidence="2" id="KW-0547">Nucleotide-binding</keyword>